<dbReference type="AlphaFoldDB" id="A0A1M6Z852"/>
<proteinExistence type="predicted"/>
<keyword evidence="1" id="KW-1133">Transmembrane helix</keyword>
<feature type="transmembrane region" description="Helical" evidence="1">
    <location>
        <begin position="7"/>
        <end position="23"/>
    </location>
</feature>
<protein>
    <submittedName>
        <fullName evidence="2">Uncharacterized protein</fullName>
    </submittedName>
</protein>
<evidence type="ECO:0000313" key="2">
    <source>
        <dbReference type="EMBL" id="SHL26602.1"/>
    </source>
</evidence>
<organism evidence="2 3">
    <name type="scientific">Anaerotignum lactatifermentans DSM 14214</name>
    <dbReference type="NCBI Taxonomy" id="1121323"/>
    <lineage>
        <taxon>Bacteria</taxon>
        <taxon>Bacillati</taxon>
        <taxon>Bacillota</taxon>
        <taxon>Clostridia</taxon>
        <taxon>Lachnospirales</taxon>
        <taxon>Anaerotignaceae</taxon>
        <taxon>Anaerotignum</taxon>
    </lineage>
</organism>
<sequence length="148" mass="16673">MVQKIKRGIIAGICIILAIFYILQRPVPINKELEAMVYTANQEECATSIVIDGSIKKERFTEEASFVGYFKINCYPKSYYAGTTARIDWHSDVAQNIRFMCAGTISTLDIKDIEIDRTMDHIKILLRDGTIISTIKEDTSGEHGVSSF</sequence>
<gene>
    <name evidence="2" type="ORF">SAMN02745138_03165</name>
</gene>
<dbReference type="OrthoDB" id="9914828at2"/>
<name>A0A1M6Z852_9FIRM</name>
<keyword evidence="1" id="KW-0812">Transmembrane</keyword>
<accession>A0A1M6Z852</accession>
<keyword evidence="3" id="KW-1185">Reference proteome</keyword>
<keyword evidence="1" id="KW-0472">Membrane</keyword>
<evidence type="ECO:0000256" key="1">
    <source>
        <dbReference type="SAM" id="Phobius"/>
    </source>
</evidence>
<reference evidence="2 3" key="1">
    <citation type="submission" date="2016-11" db="EMBL/GenBank/DDBJ databases">
        <authorList>
            <person name="Jaros S."/>
            <person name="Januszkiewicz K."/>
            <person name="Wedrychowicz H."/>
        </authorList>
    </citation>
    <scope>NUCLEOTIDE SEQUENCE [LARGE SCALE GENOMIC DNA]</scope>
    <source>
        <strain evidence="2 3">DSM 14214</strain>
    </source>
</reference>
<dbReference type="RefSeq" id="WP_072853373.1">
    <property type="nucleotide sequence ID" value="NZ_FRAH01000085.1"/>
</dbReference>
<dbReference type="EMBL" id="FRAH01000085">
    <property type="protein sequence ID" value="SHL26602.1"/>
    <property type="molecule type" value="Genomic_DNA"/>
</dbReference>
<evidence type="ECO:0000313" key="3">
    <source>
        <dbReference type="Proteomes" id="UP000183975"/>
    </source>
</evidence>
<dbReference type="Proteomes" id="UP000183975">
    <property type="component" value="Unassembled WGS sequence"/>
</dbReference>